<sequence length="115" mass="12622">MSEAAQSAVLCAITDKLLDGTDTLITPNDYAQLHEDRVKRDIASEECSAVEETEAMVELSNEACEEQQTFKWYVFASLYCLIPLPLLTRVQVVHPAASFADQCGVRLIAITQSAA</sequence>
<gene>
    <name evidence="1" type="ORF">HPB51_015783</name>
</gene>
<dbReference type="Proteomes" id="UP000821866">
    <property type="component" value="Chromosome 2"/>
</dbReference>
<dbReference type="AlphaFoldDB" id="A0A9J6EHN0"/>
<comment type="caution">
    <text evidence="1">The sequence shown here is derived from an EMBL/GenBank/DDBJ whole genome shotgun (WGS) entry which is preliminary data.</text>
</comment>
<dbReference type="EMBL" id="JABSTU010000004">
    <property type="protein sequence ID" value="KAH8033751.1"/>
    <property type="molecule type" value="Genomic_DNA"/>
</dbReference>
<organism evidence="1 2">
    <name type="scientific">Rhipicephalus microplus</name>
    <name type="common">Cattle tick</name>
    <name type="synonym">Boophilus microplus</name>
    <dbReference type="NCBI Taxonomy" id="6941"/>
    <lineage>
        <taxon>Eukaryota</taxon>
        <taxon>Metazoa</taxon>
        <taxon>Ecdysozoa</taxon>
        <taxon>Arthropoda</taxon>
        <taxon>Chelicerata</taxon>
        <taxon>Arachnida</taxon>
        <taxon>Acari</taxon>
        <taxon>Parasitiformes</taxon>
        <taxon>Ixodida</taxon>
        <taxon>Ixodoidea</taxon>
        <taxon>Ixodidae</taxon>
        <taxon>Rhipicephalinae</taxon>
        <taxon>Rhipicephalus</taxon>
        <taxon>Boophilus</taxon>
    </lineage>
</organism>
<evidence type="ECO:0000313" key="1">
    <source>
        <dbReference type="EMBL" id="KAH8033751.1"/>
    </source>
</evidence>
<accession>A0A9J6EHN0</accession>
<reference evidence="1" key="2">
    <citation type="submission" date="2021-09" db="EMBL/GenBank/DDBJ databases">
        <authorList>
            <person name="Jia N."/>
            <person name="Wang J."/>
            <person name="Shi W."/>
            <person name="Du L."/>
            <person name="Sun Y."/>
            <person name="Zhan W."/>
            <person name="Jiang J."/>
            <person name="Wang Q."/>
            <person name="Zhang B."/>
            <person name="Ji P."/>
            <person name="Sakyi L.B."/>
            <person name="Cui X."/>
            <person name="Yuan T."/>
            <person name="Jiang B."/>
            <person name="Yang W."/>
            <person name="Lam T.T.-Y."/>
            <person name="Chang Q."/>
            <person name="Ding S."/>
            <person name="Wang X."/>
            <person name="Zhu J."/>
            <person name="Ruan X."/>
            <person name="Zhao L."/>
            <person name="Wei J."/>
            <person name="Que T."/>
            <person name="Du C."/>
            <person name="Cheng J."/>
            <person name="Dai P."/>
            <person name="Han X."/>
            <person name="Huang E."/>
            <person name="Gao Y."/>
            <person name="Liu J."/>
            <person name="Shao H."/>
            <person name="Ye R."/>
            <person name="Li L."/>
            <person name="Wei W."/>
            <person name="Wang X."/>
            <person name="Wang C."/>
            <person name="Huo Q."/>
            <person name="Li W."/>
            <person name="Guo W."/>
            <person name="Chen H."/>
            <person name="Chen S."/>
            <person name="Zhou L."/>
            <person name="Zhou L."/>
            <person name="Ni X."/>
            <person name="Tian J."/>
            <person name="Zhou Y."/>
            <person name="Sheng Y."/>
            <person name="Liu T."/>
            <person name="Pan Y."/>
            <person name="Xia L."/>
            <person name="Li J."/>
            <person name="Zhao F."/>
            <person name="Cao W."/>
        </authorList>
    </citation>
    <scope>NUCLEOTIDE SEQUENCE</scope>
    <source>
        <strain evidence="1">Rmic-2018</strain>
        <tissue evidence="1">Larvae</tissue>
    </source>
</reference>
<reference evidence="1" key="1">
    <citation type="journal article" date="2020" name="Cell">
        <title>Large-Scale Comparative Analyses of Tick Genomes Elucidate Their Genetic Diversity and Vector Capacities.</title>
        <authorList>
            <consortium name="Tick Genome and Microbiome Consortium (TIGMIC)"/>
            <person name="Jia N."/>
            <person name="Wang J."/>
            <person name="Shi W."/>
            <person name="Du L."/>
            <person name="Sun Y."/>
            <person name="Zhan W."/>
            <person name="Jiang J.F."/>
            <person name="Wang Q."/>
            <person name="Zhang B."/>
            <person name="Ji P."/>
            <person name="Bell-Sakyi L."/>
            <person name="Cui X.M."/>
            <person name="Yuan T.T."/>
            <person name="Jiang B.G."/>
            <person name="Yang W.F."/>
            <person name="Lam T.T."/>
            <person name="Chang Q.C."/>
            <person name="Ding S.J."/>
            <person name="Wang X.J."/>
            <person name="Zhu J.G."/>
            <person name="Ruan X.D."/>
            <person name="Zhao L."/>
            <person name="Wei J.T."/>
            <person name="Ye R.Z."/>
            <person name="Que T.C."/>
            <person name="Du C.H."/>
            <person name="Zhou Y.H."/>
            <person name="Cheng J.X."/>
            <person name="Dai P.F."/>
            <person name="Guo W.B."/>
            <person name="Han X.H."/>
            <person name="Huang E.J."/>
            <person name="Li L.F."/>
            <person name="Wei W."/>
            <person name="Gao Y.C."/>
            <person name="Liu J.Z."/>
            <person name="Shao H.Z."/>
            <person name="Wang X."/>
            <person name="Wang C.C."/>
            <person name="Yang T.C."/>
            <person name="Huo Q.B."/>
            <person name="Li W."/>
            <person name="Chen H.Y."/>
            <person name="Chen S.E."/>
            <person name="Zhou L.G."/>
            <person name="Ni X.B."/>
            <person name="Tian J.H."/>
            <person name="Sheng Y."/>
            <person name="Liu T."/>
            <person name="Pan Y.S."/>
            <person name="Xia L.Y."/>
            <person name="Li J."/>
            <person name="Zhao F."/>
            <person name="Cao W.C."/>
        </authorList>
    </citation>
    <scope>NUCLEOTIDE SEQUENCE</scope>
    <source>
        <strain evidence="1">Rmic-2018</strain>
    </source>
</reference>
<keyword evidence="2" id="KW-1185">Reference proteome</keyword>
<protein>
    <submittedName>
        <fullName evidence="1">Uncharacterized protein</fullName>
    </submittedName>
</protein>
<name>A0A9J6EHN0_RHIMP</name>
<proteinExistence type="predicted"/>
<evidence type="ECO:0000313" key="2">
    <source>
        <dbReference type="Proteomes" id="UP000821866"/>
    </source>
</evidence>